<feature type="compositionally biased region" description="Acidic residues" evidence="5">
    <location>
        <begin position="258"/>
        <end position="268"/>
    </location>
</feature>
<dbReference type="AlphaFoldDB" id="A0A975J398"/>
<feature type="region of interest" description="Disordered" evidence="5">
    <location>
        <begin position="210"/>
        <end position="298"/>
    </location>
</feature>
<dbReference type="Pfam" id="PF18884">
    <property type="entry name" value="TSP3_bac"/>
    <property type="match status" value="6"/>
</dbReference>
<evidence type="ECO:0000313" key="8">
    <source>
        <dbReference type="Proteomes" id="UP000676169"/>
    </source>
</evidence>
<evidence type="ECO:0000256" key="2">
    <source>
        <dbReference type="ARBA" id="ARBA00022525"/>
    </source>
</evidence>
<evidence type="ECO:0000313" key="7">
    <source>
        <dbReference type="EMBL" id="QUE53177.1"/>
    </source>
</evidence>
<keyword evidence="8" id="KW-1185">Reference proteome</keyword>
<comment type="subcellular location">
    <subcellularLocation>
        <location evidence="1">Secreted</location>
    </subcellularLocation>
</comment>
<evidence type="ECO:0000256" key="3">
    <source>
        <dbReference type="ARBA" id="ARBA00022729"/>
    </source>
</evidence>
<feature type="signal peptide" evidence="6">
    <location>
        <begin position="1"/>
        <end position="24"/>
    </location>
</feature>
<dbReference type="InterPro" id="IPR059100">
    <property type="entry name" value="TSP3_bac"/>
</dbReference>
<sequence>MKPNLSFHIIGVLLLGPFAAHLTAAQIYSENFDTPAASSGATAAALSEQNARLLSGPLFGGAGVETGVSGSRALFFQTGNGGNDSTVALSLFAPAATGTRYTVTLDYFAKGGTASYTEVLNAKLYHSTATLAAFNPATATQIGTTASVTTGTTNQLAQSFTFDLSAAASGNLYLVLDAQSSASAFQQPIIDNVIVTTAALNDIDGDGLDDQWETAHGLDPNDNGSINPDNGASGNPDGDGLSNLQEFQRGTDPRDADSDNDGLADEVETNTHVFVGATDTGSDPLDADSDDDGLSDGAEITAGTNLFLADTDGDGLSDGAEITGGTNPLNADSDGDGLTDSYETAHGLDPNDNGTGNPFNGPNGNPDGDSFTNLQEFQQGTNPTTFTFPRIFFEDFQTPATSSGPNAAALAEQNSRLLSGTLFGGGGVEASPGGNGDRHLFFQTGNGGNGAAIVMAFGVEAVPDSPYTVVLDYLARPGQAFTGTLTASVYLSADPLASFNPATATMVGSSFNVVTGTSEHLKQGFAVTTGPTAAGSLYLVLNAANPSATFQQAVVDNVALFGKLPVDFRITAVQSNGTDFHLTFKGEPQTAYTITGSQDLADGFPFTVTPVATPETIGTLDGTTITTDGNGVGHVDFPTGGYRFFRVEAVQ</sequence>
<evidence type="ECO:0000256" key="1">
    <source>
        <dbReference type="ARBA" id="ARBA00004613"/>
    </source>
</evidence>
<feature type="compositionally biased region" description="Acidic residues" evidence="5">
    <location>
        <begin position="285"/>
        <end position="294"/>
    </location>
</feature>
<organism evidence="7 8">
    <name type="scientific">Luteolibacter ambystomatis</name>
    <dbReference type="NCBI Taxonomy" id="2824561"/>
    <lineage>
        <taxon>Bacteria</taxon>
        <taxon>Pseudomonadati</taxon>
        <taxon>Verrucomicrobiota</taxon>
        <taxon>Verrucomicrobiia</taxon>
        <taxon>Verrucomicrobiales</taxon>
        <taxon>Verrucomicrobiaceae</taxon>
        <taxon>Luteolibacter</taxon>
    </lineage>
</organism>
<gene>
    <name evidence="7" type="ORF">KBB96_09815</name>
</gene>
<dbReference type="KEGG" id="lamb:KBB96_09815"/>
<keyword evidence="4" id="KW-0106">Calcium</keyword>
<feature type="region of interest" description="Disordered" evidence="5">
    <location>
        <begin position="317"/>
        <end position="376"/>
    </location>
</feature>
<dbReference type="PANTHER" id="PTHR37467:SF1">
    <property type="entry name" value="EXPORTED CALCIUM-BINDING GLYCOPROTEIN"/>
    <property type="match status" value="1"/>
</dbReference>
<keyword evidence="2" id="KW-0964">Secreted</keyword>
<dbReference type="PANTHER" id="PTHR37467">
    <property type="entry name" value="EXPORTED CALCIUM-BINDING GLYCOPROTEIN-RELATED"/>
    <property type="match status" value="1"/>
</dbReference>
<feature type="compositionally biased region" description="Polar residues" evidence="5">
    <location>
        <begin position="222"/>
        <end position="233"/>
    </location>
</feature>
<keyword evidence="3 6" id="KW-0732">Signal</keyword>
<evidence type="ECO:0000256" key="6">
    <source>
        <dbReference type="SAM" id="SignalP"/>
    </source>
</evidence>
<evidence type="ECO:0000256" key="5">
    <source>
        <dbReference type="SAM" id="MobiDB-lite"/>
    </source>
</evidence>
<protein>
    <submittedName>
        <fullName evidence="7">Uncharacterized protein</fullName>
    </submittedName>
</protein>
<feature type="chain" id="PRO_5037814625" evidence="6">
    <location>
        <begin position="25"/>
        <end position="651"/>
    </location>
</feature>
<name>A0A975J398_9BACT</name>
<evidence type="ECO:0000256" key="4">
    <source>
        <dbReference type="ARBA" id="ARBA00022837"/>
    </source>
</evidence>
<dbReference type="InterPro" id="IPR053180">
    <property type="entry name" value="Ca-binding_acidic-repeat"/>
</dbReference>
<reference evidence="7" key="1">
    <citation type="submission" date="2021-04" db="EMBL/GenBank/DDBJ databases">
        <title>Luteolibacter sp. 32A isolated from the skin of an Anderson's salamander (Ambystoma andersonii).</title>
        <authorList>
            <person name="Spergser J."/>
            <person name="Busse H.-J."/>
        </authorList>
    </citation>
    <scope>NUCLEOTIDE SEQUENCE</scope>
    <source>
        <strain evidence="7">32A</strain>
    </source>
</reference>
<dbReference type="RefSeq" id="WP_211634521.1">
    <property type="nucleotide sequence ID" value="NZ_CP073100.1"/>
</dbReference>
<accession>A0A975J398</accession>
<dbReference type="EMBL" id="CP073100">
    <property type="protein sequence ID" value="QUE53177.1"/>
    <property type="molecule type" value="Genomic_DNA"/>
</dbReference>
<feature type="compositionally biased region" description="Low complexity" evidence="5">
    <location>
        <begin position="350"/>
        <end position="369"/>
    </location>
</feature>
<dbReference type="Proteomes" id="UP000676169">
    <property type="component" value="Chromosome"/>
</dbReference>
<proteinExistence type="predicted"/>